<evidence type="ECO:0000256" key="2">
    <source>
        <dbReference type="ARBA" id="ARBA00023125"/>
    </source>
</evidence>
<dbReference type="InterPro" id="IPR011991">
    <property type="entry name" value="ArsR-like_HTH"/>
</dbReference>
<dbReference type="GO" id="GO:0003677">
    <property type="term" value="F:DNA binding"/>
    <property type="evidence" value="ECO:0007669"/>
    <property type="project" value="UniProtKB-KW"/>
</dbReference>
<dbReference type="InterPro" id="IPR036388">
    <property type="entry name" value="WH-like_DNA-bd_sf"/>
</dbReference>
<dbReference type="NCBIfam" id="NF033788">
    <property type="entry name" value="HTH_metalloreg"/>
    <property type="match status" value="1"/>
</dbReference>
<keyword evidence="3" id="KW-0804">Transcription</keyword>
<dbReference type="KEGG" id="emp:EZMO1_0266"/>
<proteinExistence type="predicted"/>
<dbReference type="CDD" id="cd00090">
    <property type="entry name" value="HTH_ARSR"/>
    <property type="match status" value="1"/>
</dbReference>
<dbReference type="InterPro" id="IPR036390">
    <property type="entry name" value="WH_DNA-bd_sf"/>
</dbReference>
<name>A0A142B705_9GAMM</name>
<dbReference type="SUPFAM" id="SSF46785">
    <property type="entry name" value="Winged helix' DNA-binding domain"/>
    <property type="match status" value="1"/>
</dbReference>
<dbReference type="PRINTS" id="PR00778">
    <property type="entry name" value="HTHARSR"/>
</dbReference>
<dbReference type="EMBL" id="CP013251">
    <property type="protein sequence ID" value="AMO54531.1"/>
    <property type="molecule type" value="Genomic_DNA"/>
</dbReference>
<feature type="domain" description="HTH arsR-type" evidence="4">
    <location>
        <begin position="1"/>
        <end position="97"/>
    </location>
</feature>
<reference evidence="5 6" key="1">
    <citation type="journal article" date="2016" name="Front. Microbiol.">
        <title>Genomic Insight into the Host-Endosymbiont Relationship of Endozoicomonas montiporae CL-33(T) with its Coral Host.</title>
        <authorList>
            <person name="Ding J.-Y."/>
            <person name="Shiu J.-H."/>
            <person name="Chen W.-M."/>
            <person name="Chiang Y.-R."/>
            <person name="Tang S.-L."/>
        </authorList>
    </citation>
    <scope>NUCLEOTIDE SEQUENCE [LARGE SCALE GENOMIC DNA]</scope>
    <source>
        <strain evidence="5 6">CL-33</strain>
    </source>
</reference>
<evidence type="ECO:0000256" key="3">
    <source>
        <dbReference type="ARBA" id="ARBA00023163"/>
    </source>
</evidence>
<dbReference type="Proteomes" id="UP000071065">
    <property type="component" value="Chromosome"/>
</dbReference>
<dbReference type="AlphaFoldDB" id="A0A142B705"/>
<sequence>MKLDIEDYAKALKELGHPSRLKVYKRLAKAGREGLPVGTLQKELGIPGSTLSHHISALVSVGLVKQQREGRTLYCIPQFKRFDALIEFLCEECCADEPEDLQG</sequence>
<keyword evidence="2" id="KW-0238">DNA-binding</keyword>
<dbReference type="PANTHER" id="PTHR43132">
    <property type="entry name" value="ARSENICAL RESISTANCE OPERON REPRESSOR ARSR-RELATED"/>
    <property type="match status" value="1"/>
</dbReference>
<dbReference type="InterPro" id="IPR001845">
    <property type="entry name" value="HTH_ArsR_DNA-bd_dom"/>
</dbReference>
<accession>A0A142B705</accession>
<dbReference type="STRING" id="570277.EZMO1_0266"/>
<dbReference type="SMART" id="SM00418">
    <property type="entry name" value="HTH_ARSR"/>
    <property type="match status" value="1"/>
</dbReference>
<dbReference type="PANTHER" id="PTHR43132:SF2">
    <property type="entry name" value="ARSENICAL RESISTANCE OPERON REPRESSOR ARSR-RELATED"/>
    <property type="match status" value="1"/>
</dbReference>
<gene>
    <name evidence="5" type="ORF">EZMO1_0266</name>
</gene>
<dbReference type="PROSITE" id="PS50987">
    <property type="entry name" value="HTH_ARSR_2"/>
    <property type="match status" value="1"/>
</dbReference>
<protein>
    <recommendedName>
        <fullName evidence="4">HTH arsR-type domain-containing protein</fullName>
    </recommendedName>
</protein>
<evidence type="ECO:0000256" key="1">
    <source>
        <dbReference type="ARBA" id="ARBA00023015"/>
    </source>
</evidence>
<dbReference type="PATRIC" id="fig|570277.3.peg.277"/>
<organism evidence="5 6">
    <name type="scientific">Endozoicomonas montiporae CL-33</name>
    <dbReference type="NCBI Taxonomy" id="570277"/>
    <lineage>
        <taxon>Bacteria</taxon>
        <taxon>Pseudomonadati</taxon>
        <taxon>Pseudomonadota</taxon>
        <taxon>Gammaproteobacteria</taxon>
        <taxon>Oceanospirillales</taxon>
        <taxon>Endozoicomonadaceae</taxon>
        <taxon>Endozoicomonas</taxon>
    </lineage>
</organism>
<dbReference type="GO" id="GO:0003700">
    <property type="term" value="F:DNA-binding transcription factor activity"/>
    <property type="evidence" value="ECO:0007669"/>
    <property type="project" value="InterPro"/>
</dbReference>
<evidence type="ECO:0000313" key="6">
    <source>
        <dbReference type="Proteomes" id="UP000071065"/>
    </source>
</evidence>
<dbReference type="Pfam" id="PF12840">
    <property type="entry name" value="HTH_20"/>
    <property type="match status" value="1"/>
</dbReference>
<evidence type="ECO:0000259" key="4">
    <source>
        <dbReference type="PROSITE" id="PS50987"/>
    </source>
</evidence>
<dbReference type="Gene3D" id="1.10.10.10">
    <property type="entry name" value="Winged helix-like DNA-binding domain superfamily/Winged helix DNA-binding domain"/>
    <property type="match status" value="1"/>
</dbReference>
<dbReference type="InterPro" id="IPR051011">
    <property type="entry name" value="Metal_resp_trans_reg"/>
</dbReference>
<evidence type="ECO:0000313" key="5">
    <source>
        <dbReference type="EMBL" id="AMO54531.1"/>
    </source>
</evidence>
<keyword evidence="1" id="KW-0805">Transcription regulation</keyword>